<dbReference type="Pfam" id="PF13338">
    <property type="entry name" value="AbiEi_4"/>
    <property type="match status" value="1"/>
</dbReference>
<name>A0ABS7UE15_9ACTN</name>
<accession>A0ABS7UE15</accession>
<dbReference type="Proteomes" id="UP000780875">
    <property type="component" value="Unassembled WGS sequence"/>
</dbReference>
<sequence length="313" mass="34886">MDPLRLLVADHGFFTRAQAREAGYDDRAVTRQMRTGSWHRMRRGYYSFPDVWAALDAVGRHRALARAVAHSHGGAVALSHVSGLVLHGVDVWGVDLSRVHVTRLDGGTGRIEGDVVHHEGQCLESDPVELDGAIVLPAARCAVEAASRTTNESALVLFDALLRRGLSDHDQLFGQFELMEHWPYTQHLHIPIRMADGRAESVGESRGRWLFRVSGLPAPVLQYEVRDSRGELLGIADWAWPNHGLLGEFDGRIKYGRLLRPGQHPGDAVFAEKVREDQMREASDMGMVRLIWADYDTPAATAARVRSRLRQIS</sequence>
<organism evidence="2 3">
    <name type="scientific">Nocardioides mangrovi</name>
    <dbReference type="NCBI Taxonomy" id="2874580"/>
    <lineage>
        <taxon>Bacteria</taxon>
        <taxon>Bacillati</taxon>
        <taxon>Actinomycetota</taxon>
        <taxon>Actinomycetes</taxon>
        <taxon>Propionibacteriales</taxon>
        <taxon>Nocardioidaceae</taxon>
        <taxon>Nocardioides</taxon>
    </lineage>
</organism>
<protein>
    <submittedName>
        <fullName evidence="2">Type IV toxin-antitoxin system AbiEi family antitoxin domain-containing protein</fullName>
    </submittedName>
</protein>
<feature type="domain" description="AbiEi antitoxin N-terminal" evidence="1">
    <location>
        <begin position="4"/>
        <end position="49"/>
    </location>
</feature>
<dbReference type="RefSeq" id="WP_224123269.1">
    <property type="nucleotide sequence ID" value="NZ_JAIQZJ010000006.1"/>
</dbReference>
<reference evidence="2 3" key="1">
    <citation type="submission" date="2021-09" db="EMBL/GenBank/DDBJ databases">
        <title>Whole genome sequence of Nocardioides sp. GBK3QG-3.</title>
        <authorList>
            <person name="Tuo L."/>
        </authorList>
    </citation>
    <scope>NUCLEOTIDE SEQUENCE [LARGE SCALE GENOMIC DNA]</scope>
    <source>
        <strain evidence="2 3">GBK3QG-3</strain>
    </source>
</reference>
<keyword evidence="3" id="KW-1185">Reference proteome</keyword>
<comment type="caution">
    <text evidence="2">The sequence shown here is derived from an EMBL/GenBank/DDBJ whole genome shotgun (WGS) entry which is preliminary data.</text>
</comment>
<dbReference type="EMBL" id="JAIQZJ010000006">
    <property type="protein sequence ID" value="MBZ5738898.1"/>
    <property type="molecule type" value="Genomic_DNA"/>
</dbReference>
<dbReference type="InterPro" id="IPR025159">
    <property type="entry name" value="AbiEi_N"/>
</dbReference>
<evidence type="ECO:0000259" key="1">
    <source>
        <dbReference type="Pfam" id="PF13338"/>
    </source>
</evidence>
<evidence type="ECO:0000313" key="2">
    <source>
        <dbReference type="EMBL" id="MBZ5738898.1"/>
    </source>
</evidence>
<gene>
    <name evidence="2" type="ORF">K8U61_12045</name>
</gene>
<proteinExistence type="predicted"/>
<evidence type="ECO:0000313" key="3">
    <source>
        <dbReference type="Proteomes" id="UP000780875"/>
    </source>
</evidence>